<reference evidence="2" key="1">
    <citation type="submission" date="2025-08" db="UniProtKB">
        <authorList>
            <consortium name="RefSeq"/>
        </authorList>
    </citation>
    <scope>IDENTIFICATION</scope>
    <source>
        <strain evidence="2">Airmid</strain>
    </source>
</reference>
<evidence type="ECO:0000313" key="1">
    <source>
        <dbReference type="Proteomes" id="UP000515146"/>
    </source>
</evidence>
<dbReference type="OMA" id="NEHWINF"/>
<keyword evidence="1" id="KW-1185">Reference proteome</keyword>
<organism evidence="1 2">
    <name type="scientific">Dermatophagoides pteronyssinus</name>
    <name type="common">European house dust mite</name>
    <dbReference type="NCBI Taxonomy" id="6956"/>
    <lineage>
        <taxon>Eukaryota</taxon>
        <taxon>Metazoa</taxon>
        <taxon>Ecdysozoa</taxon>
        <taxon>Arthropoda</taxon>
        <taxon>Chelicerata</taxon>
        <taxon>Arachnida</taxon>
        <taxon>Acari</taxon>
        <taxon>Acariformes</taxon>
        <taxon>Sarcoptiformes</taxon>
        <taxon>Astigmata</taxon>
        <taxon>Psoroptidia</taxon>
        <taxon>Analgoidea</taxon>
        <taxon>Pyroglyphidae</taxon>
        <taxon>Dermatophagoidinae</taxon>
        <taxon>Dermatophagoides</taxon>
    </lineage>
</organism>
<dbReference type="Gene3D" id="3.40.50.2000">
    <property type="entry name" value="Glycogen Phosphorylase B"/>
    <property type="match status" value="1"/>
</dbReference>
<name>A0A6P6Y5Q8_DERPT</name>
<dbReference type="RefSeq" id="XP_027200733.1">
    <property type="nucleotide sequence ID" value="XM_027344932.1"/>
</dbReference>
<proteinExistence type="predicted"/>
<evidence type="ECO:0000313" key="2">
    <source>
        <dbReference type="RefSeq" id="XP_027200733.1"/>
    </source>
</evidence>
<dbReference type="InParanoid" id="A0A6P6Y5Q8"/>
<dbReference type="SUPFAM" id="SSF53756">
    <property type="entry name" value="UDP-Glycosyltransferase/glycogen phosphorylase"/>
    <property type="match status" value="1"/>
</dbReference>
<protein>
    <submittedName>
        <fullName evidence="2">Uncharacterized protein LOC113794794</fullName>
    </submittedName>
</protein>
<dbReference type="OrthoDB" id="5835829at2759"/>
<dbReference type="KEGG" id="dpte:113794794"/>
<gene>
    <name evidence="2" type="primary">LOC113794794</name>
</gene>
<feature type="non-terminal residue" evidence="2">
    <location>
        <position position="233"/>
    </location>
</feature>
<dbReference type="AlphaFoldDB" id="A0A6P6Y5Q8"/>
<sequence>MSSKQLTVLFVALDGYGHLNSCIGIAQKLVQRGHRTIFALEQAWHGEAKRFATGIEEMYYVDPNRNPKFGPNEHWINFMDGMKSTFGLPPMEALEQIDPELYKQFFDAMLNVDDGIKKIIDQSKPDVIVVDSYTTIPAVYKSGIPWVWSTSAQPLSCLSHDDLPPNGTDFPTKGDPKQREEFRKAFIDKLMGVLVHFNKRITEEFGMKPSVHGVHHQSPYLNIYAYPKEMDYL</sequence>
<dbReference type="Proteomes" id="UP000515146">
    <property type="component" value="Unplaced"/>
</dbReference>
<accession>A0A6P6Y5Q8</accession>